<name>A0A3B1C9E4_9ZZZZ</name>
<evidence type="ECO:0000313" key="1">
    <source>
        <dbReference type="EMBL" id="VAX20584.1"/>
    </source>
</evidence>
<protein>
    <submittedName>
        <fullName evidence="1">Uncharacterized protein</fullName>
    </submittedName>
</protein>
<feature type="non-terminal residue" evidence="1">
    <location>
        <position position="57"/>
    </location>
</feature>
<proteinExistence type="predicted"/>
<sequence length="57" mass="6071">MKVIFAYIILAITIISAPASEVFAINDEKEPKLAPPFDAPGLDGDKITLDSLKGKAI</sequence>
<gene>
    <name evidence="1" type="ORF">MNBD_NITROSPINAE02-1105</name>
</gene>
<dbReference type="EMBL" id="UOGE01000059">
    <property type="protein sequence ID" value="VAX20584.1"/>
    <property type="molecule type" value="Genomic_DNA"/>
</dbReference>
<reference evidence="1" key="1">
    <citation type="submission" date="2018-06" db="EMBL/GenBank/DDBJ databases">
        <authorList>
            <person name="Zhirakovskaya E."/>
        </authorList>
    </citation>
    <scope>NUCLEOTIDE SEQUENCE</scope>
</reference>
<organism evidence="1">
    <name type="scientific">hydrothermal vent metagenome</name>
    <dbReference type="NCBI Taxonomy" id="652676"/>
    <lineage>
        <taxon>unclassified sequences</taxon>
        <taxon>metagenomes</taxon>
        <taxon>ecological metagenomes</taxon>
    </lineage>
</organism>
<dbReference type="AlphaFoldDB" id="A0A3B1C9E4"/>
<accession>A0A3B1C9E4</accession>